<accession>A0A5C3Q655</accession>
<protein>
    <submittedName>
        <fullName evidence="2">Alcohol dehydrogenase superfamily protein</fullName>
    </submittedName>
</protein>
<evidence type="ECO:0000313" key="2">
    <source>
        <dbReference type="EMBL" id="TFK96637.1"/>
    </source>
</evidence>
<evidence type="ECO:0000313" key="3">
    <source>
        <dbReference type="Proteomes" id="UP000305067"/>
    </source>
</evidence>
<dbReference type="GO" id="GO:0016491">
    <property type="term" value="F:oxidoreductase activity"/>
    <property type="evidence" value="ECO:0007669"/>
    <property type="project" value="InterPro"/>
</dbReference>
<gene>
    <name evidence="2" type="ORF">BDV98DRAFT_555056</name>
</gene>
<dbReference type="Pfam" id="PF08240">
    <property type="entry name" value="ADH_N"/>
    <property type="match status" value="1"/>
</dbReference>
<dbReference type="Pfam" id="PF00107">
    <property type="entry name" value="ADH_zinc_N"/>
    <property type="match status" value="1"/>
</dbReference>
<feature type="domain" description="Enoyl reductase (ER)" evidence="1">
    <location>
        <begin position="24"/>
        <end position="354"/>
    </location>
</feature>
<sequence>MSSNQQLPQKYRAFHILKPGKGFDSDNIKLVEIDSEPDIQAEDVLVKIHAVSLNHRDLDIATGEYGGGLVSLPNNILPVSDAAGEIVALGSRVKNWSTGQRVCVNFSLDHIDGDPAPEQVPKHLGGPETEGMLTEYRVVPAHALVEIPEYMSYEEASTLPCAAVTAYNGLYGPKPLRGGDFVLILGTGGVSIFGIQIAVAAGATVIATSSSDEKLAIAKKLGAKHVINYSKEKNWDEEVLKITDGRGVDHVLEVGGLGTLPQSLKCLRMAGSISIIGYVAGYPPPADSLVHLMIFKAAVVRGILIGSVAQFKDLLRLFTTHQVKPVVDKVFAFEEAAEAFKYLSSQKHVGNVVVRVVGQ</sequence>
<dbReference type="PANTHER" id="PTHR45033:SF2">
    <property type="entry name" value="ZINC-TYPE ALCOHOL DEHYDROGENASE-LIKE PROTEIN C1773.06C"/>
    <property type="match status" value="1"/>
</dbReference>
<dbReference type="SUPFAM" id="SSF51735">
    <property type="entry name" value="NAD(P)-binding Rossmann-fold domains"/>
    <property type="match status" value="1"/>
</dbReference>
<dbReference type="SUPFAM" id="SSF50129">
    <property type="entry name" value="GroES-like"/>
    <property type="match status" value="1"/>
</dbReference>
<name>A0A5C3Q655_9AGAR</name>
<organism evidence="2 3">
    <name type="scientific">Pterulicium gracile</name>
    <dbReference type="NCBI Taxonomy" id="1884261"/>
    <lineage>
        <taxon>Eukaryota</taxon>
        <taxon>Fungi</taxon>
        <taxon>Dikarya</taxon>
        <taxon>Basidiomycota</taxon>
        <taxon>Agaricomycotina</taxon>
        <taxon>Agaricomycetes</taxon>
        <taxon>Agaricomycetidae</taxon>
        <taxon>Agaricales</taxon>
        <taxon>Pleurotineae</taxon>
        <taxon>Pterulaceae</taxon>
        <taxon>Pterulicium</taxon>
    </lineage>
</organism>
<dbReference type="InterPro" id="IPR020843">
    <property type="entry name" value="ER"/>
</dbReference>
<dbReference type="AlphaFoldDB" id="A0A5C3Q655"/>
<evidence type="ECO:0000259" key="1">
    <source>
        <dbReference type="SMART" id="SM00829"/>
    </source>
</evidence>
<dbReference type="InterPro" id="IPR036291">
    <property type="entry name" value="NAD(P)-bd_dom_sf"/>
</dbReference>
<dbReference type="STRING" id="1884261.A0A5C3Q655"/>
<dbReference type="SMART" id="SM00829">
    <property type="entry name" value="PKS_ER"/>
    <property type="match status" value="1"/>
</dbReference>
<dbReference type="OrthoDB" id="9930022at2759"/>
<reference evidence="2 3" key="1">
    <citation type="journal article" date="2019" name="Nat. Ecol. Evol.">
        <title>Megaphylogeny resolves global patterns of mushroom evolution.</title>
        <authorList>
            <person name="Varga T."/>
            <person name="Krizsan K."/>
            <person name="Foldi C."/>
            <person name="Dima B."/>
            <person name="Sanchez-Garcia M."/>
            <person name="Sanchez-Ramirez S."/>
            <person name="Szollosi G.J."/>
            <person name="Szarkandi J.G."/>
            <person name="Papp V."/>
            <person name="Albert L."/>
            <person name="Andreopoulos W."/>
            <person name="Angelini C."/>
            <person name="Antonin V."/>
            <person name="Barry K.W."/>
            <person name="Bougher N.L."/>
            <person name="Buchanan P."/>
            <person name="Buyck B."/>
            <person name="Bense V."/>
            <person name="Catcheside P."/>
            <person name="Chovatia M."/>
            <person name="Cooper J."/>
            <person name="Damon W."/>
            <person name="Desjardin D."/>
            <person name="Finy P."/>
            <person name="Geml J."/>
            <person name="Haridas S."/>
            <person name="Hughes K."/>
            <person name="Justo A."/>
            <person name="Karasinski D."/>
            <person name="Kautmanova I."/>
            <person name="Kiss B."/>
            <person name="Kocsube S."/>
            <person name="Kotiranta H."/>
            <person name="LaButti K.M."/>
            <person name="Lechner B.E."/>
            <person name="Liimatainen K."/>
            <person name="Lipzen A."/>
            <person name="Lukacs Z."/>
            <person name="Mihaltcheva S."/>
            <person name="Morgado L.N."/>
            <person name="Niskanen T."/>
            <person name="Noordeloos M.E."/>
            <person name="Ohm R.A."/>
            <person name="Ortiz-Santana B."/>
            <person name="Ovrebo C."/>
            <person name="Racz N."/>
            <person name="Riley R."/>
            <person name="Savchenko A."/>
            <person name="Shiryaev A."/>
            <person name="Soop K."/>
            <person name="Spirin V."/>
            <person name="Szebenyi C."/>
            <person name="Tomsovsky M."/>
            <person name="Tulloss R.E."/>
            <person name="Uehling J."/>
            <person name="Grigoriev I.V."/>
            <person name="Vagvolgyi C."/>
            <person name="Papp T."/>
            <person name="Martin F.M."/>
            <person name="Miettinen O."/>
            <person name="Hibbett D.S."/>
            <person name="Nagy L.G."/>
        </authorList>
    </citation>
    <scope>NUCLEOTIDE SEQUENCE [LARGE SCALE GENOMIC DNA]</scope>
    <source>
        <strain evidence="2 3">CBS 309.79</strain>
    </source>
</reference>
<dbReference type="Gene3D" id="3.40.50.720">
    <property type="entry name" value="NAD(P)-binding Rossmann-like Domain"/>
    <property type="match status" value="1"/>
</dbReference>
<proteinExistence type="predicted"/>
<dbReference type="CDD" id="cd08276">
    <property type="entry name" value="MDR7"/>
    <property type="match status" value="1"/>
</dbReference>
<dbReference type="InterPro" id="IPR011032">
    <property type="entry name" value="GroES-like_sf"/>
</dbReference>
<dbReference type="EMBL" id="ML178857">
    <property type="protein sequence ID" value="TFK96637.1"/>
    <property type="molecule type" value="Genomic_DNA"/>
</dbReference>
<dbReference type="PANTHER" id="PTHR45033">
    <property type="match status" value="1"/>
</dbReference>
<dbReference type="Proteomes" id="UP000305067">
    <property type="component" value="Unassembled WGS sequence"/>
</dbReference>
<dbReference type="InterPro" id="IPR013149">
    <property type="entry name" value="ADH-like_C"/>
</dbReference>
<dbReference type="InterPro" id="IPR013154">
    <property type="entry name" value="ADH-like_N"/>
</dbReference>
<dbReference type="Gene3D" id="3.90.180.10">
    <property type="entry name" value="Medium-chain alcohol dehydrogenases, catalytic domain"/>
    <property type="match status" value="1"/>
</dbReference>
<keyword evidence="3" id="KW-1185">Reference proteome</keyword>
<dbReference type="InterPro" id="IPR052711">
    <property type="entry name" value="Zinc_ADH-like"/>
</dbReference>